<evidence type="ECO:0008006" key="2">
    <source>
        <dbReference type="Google" id="ProtNLM"/>
    </source>
</evidence>
<dbReference type="EMBL" id="VSSQ01000476">
    <property type="protein sequence ID" value="MPL95643.1"/>
    <property type="molecule type" value="Genomic_DNA"/>
</dbReference>
<name>A0A644VZB1_9ZZZZ</name>
<reference evidence="1" key="1">
    <citation type="submission" date="2019-08" db="EMBL/GenBank/DDBJ databases">
        <authorList>
            <person name="Kucharzyk K."/>
            <person name="Murdoch R.W."/>
            <person name="Higgins S."/>
            <person name="Loffler F."/>
        </authorList>
    </citation>
    <scope>NUCLEOTIDE SEQUENCE</scope>
</reference>
<sequence>MKMAKIECCWYIGESLLPWEASVAGTLARALIRSGVALHAYSGAGTDLLNIPGLLSWRSMHTMERAAAAGIRGRLWHLWGTPPSWWGMVRLRARTVHTRFSMKTEWKGHPTVFSATECSGGETYIPPGFEVKVNWGGEAPGEAYQGDESPLCLLPGETSVESDYSSLLGSMGMNFKPLGRGGEEAMQHLSSGRTVLLIENPNSSLSLLSANGALMGVPAAAPRSPLMDEFLGKDGYVHFDPAAGLEEKRRLLTLLAGEGGRAASAAARRHVSEQFAPEKGAKKLENLYLSLSGVKK</sequence>
<accession>A0A644VZB1</accession>
<comment type="caution">
    <text evidence="1">The sequence shown here is derived from an EMBL/GenBank/DDBJ whole genome shotgun (WGS) entry which is preliminary data.</text>
</comment>
<proteinExistence type="predicted"/>
<dbReference type="AlphaFoldDB" id="A0A644VZB1"/>
<organism evidence="1">
    <name type="scientific">bioreactor metagenome</name>
    <dbReference type="NCBI Taxonomy" id="1076179"/>
    <lineage>
        <taxon>unclassified sequences</taxon>
        <taxon>metagenomes</taxon>
        <taxon>ecological metagenomes</taxon>
    </lineage>
</organism>
<evidence type="ECO:0000313" key="1">
    <source>
        <dbReference type="EMBL" id="MPL95643.1"/>
    </source>
</evidence>
<protein>
    <recommendedName>
        <fullName evidence="2">Glycosyl transferase family 1 domain-containing protein</fullName>
    </recommendedName>
</protein>
<gene>
    <name evidence="1" type="ORF">SDC9_41815</name>
</gene>